<organism evidence="1 2">
    <name type="scientific">Variovorax paradoxus</name>
    <dbReference type="NCBI Taxonomy" id="34073"/>
    <lineage>
        <taxon>Bacteria</taxon>
        <taxon>Pseudomonadati</taxon>
        <taxon>Pseudomonadota</taxon>
        <taxon>Betaproteobacteria</taxon>
        <taxon>Burkholderiales</taxon>
        <taxon>Comamonadaceae</taxon>
        <taxon>Variovorax</taxon>
    </lineage>
</organism>
<comment type="caution">
    <text evidence="1">The sequence shown here is derived from an EMBL/GenBank/DDBJ whole genome shotgun (WGS) entry which is preliminary data.</text>
</comment>
<proteinExistence type="predicted"/>
<evidence type="ECO:0000313" key="2">
    <source>
        <dbReference type="Proteomes" id="UP001184828"/>
    </source>
</evidence>
<gene>
    <name evidence="1" type="ORF">J2738_000101</name>
</gene>
<name>A0AAE4BVR6_VARPD</name>
<evidence type="ECO:0000313" key="1">
    <source>
        <dbReference type="EMBL" id="MDR6423979.1"/>
    </source>
</evidence>
<dbReference type="AlphaFoldDB" id="A0AAE4BVR6"/>
<dbReference type="RefSeq" id="WP_307698388.1">
    <property type="nucleotide sequence ID" value="NZ_JAUSRU010000008.1"/>
</dbReference>
<dbReference type="EMBL" id="JAVDQZ010000001">
    <property type="protein sequence ID" value="MDR6423979.1"/>
    <property type="molecule type" value="Genomic_DNA"/>
</dbReference>
<protein>
    <submittedName>
        <fullName evidence="1">Uncharacterized protein</fullName>
    </submittedName>
</protein>
<accession>A0AAE4BVR6</accession>
<dbReference type="Proteomes" id="UP001184828">
    <property type="component" value="Unassembled WGS sequence"/>
</dbReference>
<sequence length="128" mass="14798">MRTAFMQPLHERPWHFFNCTRYGLEQWFREFEAERVRVSENFAPNHSVSWLASECEQALRANVSDEAAERFRETPAGELVDLWRDPSLRGTPLWTDFEKLPQSVQEVGAAGFEFLGRKPAVGRVNVNG</sequence>
<reference evidence="1" key="1">
    <citation type="submission" date="2023-07" db="EMBL/GenBank/DDBJ databases">
        <title>Sorghum-associated microbial communities from plants grown in Nebraska, USA.</title>
        <authorList>
            <person name="Schachtman D."/>
        </authorList>
    </citation>
    <scope>NUCLEOTIDE SEQUENCE</scope>
    <source>
        <strain evidence="1">DS2114</strain>
    </source>
</reference>